<feature type="transmembrane region" description="Helical" evidence="1">
    <location>
        <begin position="46"/>
        <end position="70"/>
    </location>
</feature>
<accession>A0A2I0X4S4</accession>
<keyword evidence="1" id="KW-1133">Transmembrane helix</keyword>
<sequence length="251" mass="28084">MEKVGEEQVAGLTPDLVQNLKSTICWADLVEVEDNNLTHNLESENALYGVLYFSVWMLQSNLFVAVVVQLVMNVSYDGNVNFAKSIFFCCSPSLTFLVWYAGDVSAHLAGVLSFFDLDYLLSEKLGWMVPKVRCQNVFSCHCGNSGEVSWRTSWFMLLRVGSNADVTTDGSQFLAGKLAETVEGEVAEKDNSGLEAIWEEEVAEEGEIVDKELGSKGYLDLPAHEEPDEYAFVRTKFLQRTFHPGMNMDFI</sequence>
<keyword evidence="3" id="KW-1185">Reference proteome</keyword>
<name>A0A2I0X4S4_9ASPA</name>
<dbReference type="AlphaFoldDB" id="A0A2I0X4S4"/>
<organism evidence="2 3">
    <name type="scientific">Dendrobium catenatum</name>
    <dbReference type="NCBI Taxonomy" id="906689"/>
    <lineage>
        <taxon>Eukaryota</taxon>
        <taxon>Viridiplantae</taxon>
        <taxon>Streptophyta</taxon>
        <taxon>Embryophyta</taxon>
        <taxon>Tracheophyta</taxon>
        <taxon>Spermatophyta</taxon>
        <taxon>Magnoliopsida</taxon>
        <taxon>Liliopsida</taxon>
        <taxon>Asparagales</taxon>
        <taxon>Orchidaceae</taxon>
        <taxon>Epidendroideae</taxon>
        <taxon>Malaxideae</taxon>
        <taxon>Dendrobiinae</taxon>
        <taxon>Dendrobium</taxon>
    </lineage>
</organism>
<gene>
    <name evidence="2" type="ORF">MA16_Dca006217</name>
</gene>
<feature type="transmembrane region" description="Helical" evidence="1">
    <location>
        <begin position="82"/>
        <end position="102"/>
    </location>
</feature>
<reference evidence="2 3" key="1">
    <citation type="journal article" date="2016" name="Sci. Rep.">
        <title>The Dendrobium catenatum Lindl. genome sequence provides insights into polysaccharide synthase, floral development and adaptive evolution.</title>
        <authorList>
            <person name="Zhang G.Q."/>
            <person name="Xu Q."/>
            <person name="Bian C."/>
            <person name="Tsai W.C."/>
            <person name="Yeh C.M."/>
            <person name="Liu K.W."/>
            <person name="Yoshida K."/>
            <person name="Zhang L.S."/>
            <person name="Chang S.B."/>
            <person name="Chen F."/>
            <person name="Shi Y."/>
            <person name="Su Y.Y."/>
            <person name="Zhang Y.Q."/>
            <person name="Chen L.J."/>
            <person name="Yin Y."/>
            <person name="Lin M."/>
            <person name="Huang H."/>
            <person name="Deng H."/>
            <person name="Wang Z.W."/>
            <person name="Zhu S.L."/>
            <person name="Zhao X."/>
            <person name="Deng C."/>
            <person name="Niu S.C."/>
            <person name="Huang J."/>
            <person name="Wang M."/>
            <person name="Liu G.H."/>
            <person name="Yang H.J."/>
            <person name="Xiao X.J."/>
            <person name="Hsiao Y.Y."/>
            <person name="Wu W.L."/>
            <person name="Chen Y.Y."/>
            <person name="Mitsuda N."/>
            <person name="Ohme-Takagi M."/>
            <person name="Luo Y.B."/>
            <person name="Van de Peer Y."/>
            <person name="Liu Z.J."/>
        </authorList>
    </citation>
    <scope>NUCLEOTIDE SEQUENCE [LARGE SCALE GENOMIC DNA]</scope>
    <source>
        <tissue evidence="2">The whole plant</tissue>
    </source>
</reference>
<keyword evidence="1" id="KW-0812">Transmembrane</keyword>
<dbReference type="EMBL" id="KZ502155">
    <property type="protein sequence ID" value="PKU82919.1"/>
    <property type="molecule type" value="Genomic_DNA"/>
</dbReference>
<evidence type="ECO:0000313" key="3">
    <source>
        <dbReference type="Proteomes" id="UP000233837"/>
    </source>
</evidence>
<evidence type="ECO:0000313" key="2">
    <source>
        <dbReference type="EMBL" id="PKU82919.1"/>
    </source>
</evidence>
<proteinExistence type="predicted"/>
<evidence type="ECO:0000256" key="1">
    <source>
        <dbReference type="SAM" id="Phobius"/>
    </source>
</evidence>
<protein>
    <submittedName>
        <fullName evidence="2">Uncharacterized protein</fullName>
    </submittedName>
</protein>
<reference evidence="2 3" key="2">
    <citation type="journal article" date="2017" name="Nature">
        <title>The Apostasia genome and the evolution of orchids.</title>
        <authorList>
            <person name="Zhang G.Q."/>
            <person name="Liu K.W."/>
            <person name="Li Z."/>
            <person name="Lohaus R."/>
            <person name="Hsiao Y.Y."/>
            <person name="Niu S.C."/>
            <person name="Wang J.Y."/>
            <person name="Lin Y.C."/>
            <person name="Xu Q."/>
            <person name="Chen L.J."/>
            <person name="Yoshida K."/>
            <person name="Fujiwara S."/>
            <person name="Wang Z.W."/>
            <person name="Zhang Y.Q."/>
            <person name="Mitsuda N."/>
            <person name="Wang M."/>
            <person name="Liu G.H."/>
            <person name="Pecoraro L."/>
            <person name="Huang H.X."/>
            <person name="Xiao X.J."/>
            <person name="Lin M."/>
            <person name="Wu X.Y."/>
            <person name="Wu W.L."/>
            <person name="Chen Y.Y."/>
            <person name="Chang S.B."/>
            <person name="Sakamoto S."/>
            <person name="Ohme-Takagi M."/>
            <person name="Yagi M."/>
            <person name="Zeng S.J."/>
            <person name="Shen C.Y."/>
            <person name="Yeh C.M."/>
            <person name="Luo Y.B."/>
            <person name="Tsai W.C."/>
            <person name="Van de Peer Y."/>
            <person name="Liu Z.J."/>
        </authorList>
    </citation>
    <scope>NUCLEOTIDE SEQUENCE [LARGE SCALE GENOMIC DNA]</scope>
    <source>
        <tissue evidence="2">The whole plant</tissue>
    </source>
</reference>
<keyword evidence="1" id="KW-0472">Membrane</keyword>
<dbReference type="Proteomes" id="UP000233837">
    <property type="component" value="Unassembled WGS sequence"/>
</dbReference>